<dbReference type="PANTHER" id="PTHR13370:SF24">
    <property type="entry name" value="TYPE III RESTRICTION-MODIFICATION ENZYME STYLTI MOD SUBUNIT"/>
    <property type="match status" value="1"/>
</dbReference>
<dbReference type="InterPro" id="IPR002295">
    <property type="entry name" value="N4/N6-MTase_EcoPI_Mod-like"/>
</dbReference>
<dbReference type="InterPro" id="IPR029063">
    <property type="entry name" value="SAM-dependent_MTases_sf"/>
</dbReference>
<dbReference type="GO" id="GO:0003677">
    <property type="term" value="F:DNA binding"/>
    <property type="evidence" value="ECO:0007669"/>
    <property type="project" value="InterPro"/>
</dbReference>
<keyword evidence="2" id="KW-0489">Methyltransferase</keyword>
<evidence type="ECO:0000313" key="6">
    <source>
        <dbReference type="EMBL" id="PNS00258.1"/>
    </source>
</evidence>
<accession>A0A2K1PBZ1</accession>
<dbReference type="InterPro" id="IPR002052">
    <property type="entry name" value="DNA_methylase_N6_adenine_CS"/>
</dbReference>
<organism evidence="6 7">
    <name type="scientific">Petrotoga mexicana DSM 14811</name>
    <dbReference type="NCBI Taxonomy" id="1122954"/>
    <lineage>
        <taxon>Bacteria</taxon>
        <taxon>Thermotogati</taxon>
        <taxon>Thermotogota</taxon>
        <taxon>Thermotogae</taxon>
        <taxon>Petrotogales</taxon>
        <taxon>Petrotogaceae</taxon>
        <taxon>Petrotoga</taxon>
    </lineage>
</organism>
<dbReference type="Proteomes" id="UP000236604">
    <property type="component" value="Unassembled WGS sequence"/>
</dbReference>
<proteinExistence type="inferred from homology"/>
<dbReference type="PANTHER" id="PTHR13370">
    <property type="entry name" value="RNA METHYLASE-RELATED"/>
    <property type="match status" value="1"/>
</dbReference>
<dbReference type="Pfam" id="PF01555">
    <property type="entry name" value="N6_N4_Mtase"/>
    <property type="match status" value="1"/>
</dbReference>
<dbReference type="Gene3D" id="3.40.50.150">
    <property type="entry name" value="Vaccinia Virus protein VP39"/>
    <property type="match status" value="1"/>
</dbReference>
<dbReference type="PRINTS" id="PR00506">
    <property type="entry name" value="D21N6MTFRASE"/>
</dbReference>
<evidence type="ECO:0000256" key="2">
    <source>
        <dbReference type="ARBA" id="ARBA00022603"/>
    </source>
</evidence>
<dbReference type="InterPro" id="IPR002941">
    <property type="entry name" value="DNA_methylase_N4/N6"/>
</dbReference>
<dbReference type="AlphaFoldDB" id="A0A2K1PBZ1"/>
<evidence type="ECO:0000313" key="7">
    <source>
        <dbReference type="Proteomes" id="UP000236604"/>
    </source>
</evidence>
<keyword evidence="3" id="KW-0808">Transferase</keyword>
<sequence length="634" mass="73226">MAENKKYVELLWAGKYNKIDLSEKMPIEKPNLPFQTIETVNKPRAKGGNSLSLFPEDKYPENYPKDWKNLLIWGDNKLVMSSLIKQGWAGKINLIYIDPPFFTGADFSVKTKVGEEKIEKEPSIIEERAYKDTWSNGIASYLKYMYERLVLMRELLAEDGSIYVHLDWHVEHYVKVMMDEIFGYGGEGKPGFRSEILWAYRTGGAPGKDPGFSKKHDVILFYSKSDKPKFNKFKERIYYEKAFFTSQKDEAGRYYADVILRDVLEDEINLVIDNRLSKISVKPVINVSSERLDFDTQKPEGLLQILVMAATNPGDIVADFFCGSGTTLAVAEKLGRRWIGSDLSKFAIQVTRKRLLDIHNSKDLIEEKKNKYGQPARPFELWNIGNYETVYWQEREDEYLAFMLKLYQAQPLTGFKYLHGRKGDRAVHIGPLNAPVTMEEVEKVVIECRANNFNKADVLGWEWSYEVNELAKALAKKNDVDLRLVQIPSVNEIKSSLVGFDLQLLKIPDQIVEKELSKYIKFPEVAYLEIDTKTNGNEVVLKITDFQIPPTGELAEIASKVKDSRELIDYWAIDWDYKGDTFHNQWQSFRVKKNPKVDYEAKHKYDEAGEYQIMVKVVDVFGNDTNKVLKVMIK</sequence>
<feature type="domain" description="DNA methylase N-4/N-6" evidence="5">
    <location>
        <begin position="92"/>
        <end position="351"/>
    </location>
</feature>
<protein>
    <recommendedName>
        <fullName evidence="5">DNA methylase N-4/N-6 domain-containing protein</fullName>
    </recommendedName>
</protein>
<dbReference type="PROSITE" id="PS00092">
    <property type="entry name" value="N6_MTASE"/>
    <property type="match status" value="1"/>
</dbReference>
<dbReference type="RefSeq" id="WP_211287808.1">
    <property type="nucleotide sequence ID" value="NZ_AZRN01000012.1"/>
</dbReference>
<keyword evidence="7" id="KW-1185">Reference proteome</keyword>
<dbReference type="SUPFAM" id="SSF53335">
    <property type="entry name" value="S-adenosyl-L-methionine-dependent methyltransferases"/>
    <property type="match status" value="1"/>
</dbReference>
<dbReference type="GO" id="GO:0008170">
    <property type="term" value="F:N-methyltransferase activity"/>
    <property type="evidence" value="ECO:0007669"/>
    <property type="project" value="InterPro"/>
</dbReference>
<reference evidence="6 7" key="1">
    <citation type="submission" date="2013-12" db="EMBL/GenBank/DDBJ databases">
        <title>Comparative genomics of Petrotoga isolates.</title>
        <authorList>
            <person name="Nesbo C.L."/>
            <person name="Charchuk R."/>
            <person name="Chow K."/>
        </authorList>
    </citation>
    <scope>NUCLEOTIDE SEQUENCE [LARGE SCALE GENOMIC DNA]</scope>
    <source>
        <strain evidence="6 7">DSM 14811</strain>
    </source>
</reference>
<comment type="similarity">
    <text evidence="1">Belongs to the N(4)/N(6)-methyltransferase family.</text>
</comment>
<evidence type="ECO:0000259" key="5">
    <source>
        <dbReference type="Pfam" id="PF01555"/>
    </source>
</evidence>
<evidence type="ECO:0000256" key="4">
    <source>
        <dbReference type="ARBA" id="ARBA00022691"/>
    </source>
</evidence>
<gene>
    <name evidence="6" type="ORF">X927_04140</name>
</gene>
<evidence type="ECO:0000256" key="3">
    <source>
        <dbReference type="ARBA" id="ARBA00022679"/>
    </source>
</evidence>
<name>A0A2K1PBZ1_9BACT</name>
<dbReference type="GO" id="GO:0032259">
    <property type="term" value="P:methylation"/>
    <property type="evidence" value="ECO:0007669"/>
    <property type="project" value="UniProtKB-KW"/>
</dbReference>
<dbReference type="GO" id="GO:0005737">
    <property type="term" value="C:cytoplasm"/>
    <property type="evidence" value="ECO:0007669"/>
    <property type="project" value="TreeGrafter"/>
</dbReference>
<evidence type="ECO:0000256" key="1">
    <source>
        <dbReference type="ARBA" id="ARBA00006594"/>
    </source>
</evidence>
<keyword evidence="4" id="KW-0949">S-adenosyl-L-methionine</keyword>
<comment type="caution">
    <text evidence="6">The sequence shown here is derived from an EMBL/GenBank/DDBJ whole genome shotgun (WGS) entry which is preliminary data.</text>
</comment>
<dbReference type="EMBL" id="AZRN01000012">
    <property type="protein sequence ID" value="PNS00258.1"/>
    <property type="molecule type" value="Genomic_DNA"/>
</dbReference>